<keyword evidence="1" id="KW-0732">Signal</keyword>
<proteinExistence type="predicted"/>
<protein>
    <submittedName>
        <fullName evidence="2">Uncharacterized protein</fullName>
    </submittedName>
</protein>
<reference evidence="3" key="1">
    <citation type="journal article" date="2014" name="Proc. Natl. Acad. Sci. U.S.A.">
        <title>Extensive sampling of basidiomycete genomes demonstrates inadequacy of the white-rot/brown-rot paradigm for wood decay fungi.</title>
        <authorList>
            <person name="Riley R."/>
            <person name="Salamov A.A."/>
            <person name="Brown D.W."/>
            <person name="Nagy L.G."/>
            <person name="Floudas D."/>
            <person name="Held B.W."/>
            <person name="Levasseur A."/>
            <person name="Lombard V."/>
            <person name="Morin E."/>
            <person name="Otillar R."/>
            <person name="Lindquist E.A."/>
            <person name="Sun H."/>
            <person name="LaButti K.M."/>
            <person name="Schmutz J."/>
            <person name="Jabbour D."/>
            <person name="Luo H."/>
            <person name="Baker S.E."/>
            <person name="Pisabarro A.G."/>
            <person name="Walton J.D."/>
            <person name="Blanchette R.A."/>
            <person name="Henrissat B."/>
            <person name="Martin F."/>
            <person name="Cullen D."/>
            <person name="Hibbett D.S."/>
            <person name="Grigoriev I.V."/>
        </authorList>
    </citation>
    <scope>NUCLEOTIDE SEQUENCE [LARGE SCALE GENOMIC DNA]</scope>
    <source>
        <strain evidence="3">FD-172 SS1</strain>
    </source>
</reference>
<dbReference type="HOGENOM" id="CLU_1160947_0_0_1"/>
<dbReference type="InParanoid" id="A0A067M9Q7"/>
<dbReference type="Proteomes" id="UP000027195">
    <property type="component" value="Unassembled WGS sequence"/>
</dbReference>
<dbReference type="AlphaFoldDB" id="A0A067M9Q7"/>
<dbReference type="EMBL" id="KL198050">
    <property type="protein sequence ID" value="KDQ12503.1"/>
    <property type="molecule type" value="Genomic_DNA"/>
</dbReference>
<feature type="signal peptide" evidence="1">
    <location>
        <begin position="1"/>
        <end position="19"/>
    </location>
</feature>
<feature type="chain" id="PRO_5001641112" evidence="1">
    <location>
        <begin position="20"/>
        <end position="239"/>
    </location>
</feature>
<sequence length="239" mass="26311">MKFLASLFAAATLLAPVQALAGPGLVFPREAFDLLDWGDDAARIIGSMKAVLVKLEKPDPTFSEAGRYSSTTYALFDVEHEFNQTAKNVYGVTKKHLPTVPDTKKRSTTDIPFGDLEIPAEMLEAWSLPSPTSLLHSLAEDAKPRKYSARVSKIIGQKVPVYIKPAQALSKGLIARKAGFTAEQRKEIVRYHESFRTSFRLFIEHTRAVLAPADQTKLNSVKTSVVKTFNATISAFSTP</sequence>
<keyword evidence="3" id="KW-1185">Reference proteome</keyword>
<evidence type="ECO:0000313" key="2">
    <source>
        <dbReference type="EMBL" id="KDQ12503.1"/>
    </source>
</evidence>
<evidence type="ECO:0000256" key="1">
    <source>
        <dbReference type="SAM" id="SignalP"/>
    </source>
</evidence>
<gene>
    <name evidence="2" type="ORF">BOTBODRAFT_34467</name>
</gene>
<accession>A0A067M9Q7</accession>
<name>A0A067M9Q7_BOTB1</name>
<evidence type="ECO:0000313" key="3">
    <source>
        <dbReference type="Proteomes" id="UP000027195"/>
    </source>
</evidence>
<organism evidence="2 3">
    <name type="scientific">Botryobasidium botryosum (strain FD-172 SS1)</name>
    <dbReference type="NCBI Taxonomy" id="930990"/>
    <lineage>
        <taxon>Eukaryota</taxon>
        <taxon>Fungi</taxon>
        <taxon>Dikarya</taxon>
        <taxon>Basidiomycota</taxon>
        <taxon>Agaricomycotina</taxon>
        <taxon>Agaricomycetes</taxon>
        <taxon>Cantharellales</taxon>
        <taxon>Botryobasidiaceae</taxon>
        <taxon>Botryobasidium</taxon>
    </lineage>
</organism>